<comment type="caution">
    <text evidence="1">The sequence shown here is derived from an EMBL/GenBank/DDBJ whole genome shotgun (WGS) entry which is preliminary data.</text>
</comment>
<keyword evidence="2" id="KW-1185">Reference proteome</keyword>
<protein>
    <submittedName>
        <fullName evidence="1">Uncharacterized protein</fullName>
    </submittedName>
</protein>
<feature type="non-terminal residue" evidence="1">
    <location>
        <position position="1"/>
    </location>
</feature>
<accession>A0A1Y2CS20</accession>
<feature type="non-terminal residue" evidence="1">
    <location>
        <position position="114"/>
    </location>
</feature>
<gene>
    <name evidence="1" type="ORF">BCR33DRAFT_649159</name>
</gene>
<sequence length="114" mass="12502">SPIFQGTPVAATLLMHQAAKIFDKQFDSLLEMSAVFSRMIKEFGYSESGGFLGTWATGVEVIVPVFEKLSETEEARLGSVGIRKRPVGSLKMKGKCTYGCAVVQLMHMQVLKLD</sequence>
<organism evidence="1 2">
    <name type="scientific">Rhizoclosmatium globosum</name>
    <dbReference type="NCBI Taxonomy" id="329046"/>
    <lineage>
        <taxon>Eukaryota</taxon>
        <taxon>Fungi</taxon>
        <taxon>Fungi incertae sedis</taxon>
        <taxon>Chytridiomycota</taxon>
        <taxon>Chytridiomycota incertae sedis</taxon>
        <taxon>Chytridiomycetes</taxon>
        <taxon>Chytridiales</taxon>
        <taxon>Chytriomycetaceae</taxon>
        <taxon>Rhizoclosmatium</taxon>
    </lineage>
</organism>
<dbReference type="OrthoDB" id="2114258at2759"/>
<dbReference type="AlphaFoldDB" id="A0A1Y2CS20"/>
<proteinExistence type="predicted"/>
<dbReference type="Proteomes" id="UP000193642">
    <property type="component" value="Unassembled WGS sequence"/>
</dbReference>
<evidence type="ECO:0000313" key="2">
    <source>
        <dbReference type="Proteomes" id="UP000193642"/>
    </source>
</evidence>
<dbReference type="EMBL" id="MCGO01000008">
    <property type="protein sequence ID" value="ORY49860.1"/>
    <property type="molecule type" value="Genomic_DNA"/>
</dbReference>
<evidence type="ECO:0000313" key="1">
    <source>
        <dbReference type="EMBL" id="ORY49860.1"/>
    </source>
</evidence>
<reference evidence="1 2" key="1">
    <citation type="submission" date="2016-07" db="EMBL/GenBank/DDBJ databases">
        <title>Pervasive Adenine N6-methylation of Active Genes in Fungi.</title>
        <authorList>
            <consortium name="DOE Joint Genome Institute"/>
            <person name="Mondo S.J."/>
            <person name="Dannebaum R.O."/>
            <person name="Kuo R.C."/>
            <person name="Labutti K."/>
            <person name="Haridas S."/>
            <person name="Kuo A."/>
            <person name="Salamov A."/>
            <person name="Ahrendt S.R."/>
            <person name="Lipzen A."/>
            <person name="Sullivan W."/>
            <person name="Andreopoulos W.B."/>
            <person name="Clum A."/>
            <person name="Lindquist E."/>
            <person name="Daum C."/>
            <person name="Ramamoorthy G.K."/>
            <person name="Gryganskyi A."/>
            <person name="Culley D."/>
            <person name="Magnuson J.K."/>
            <person name="James T.Y."/>
            <person name="O'Malley M.A."/>
            <person name="Stajich J.E."/>
            <person name="Spatafora J.W."/>
            <person name="Visel A."/>
            <person name="Grigoriev I.V."/>
        </authorList>
    </citation>
    <scope>NUCLEOTIDE SEQUENCE [LARGE SCALE GENOMIC DNA]</scope>
    <source>
        <strain evidence="1 2">JEL800</strain>
    </source>
</reference>
<dbReference type="STRING" id="329046.A0A1Y2CS20"/>
<name>A0A1Y2CS20_9FUNG</name>